<sequence length="102" mass="11586">MWAISVEAFGRCSLRFWAFPGSVGSCTLHAPRVSSTEPTMVKIFLEVVTLPRRLFLPQGFNSNSHAANELDLLNFLGLCNFRYCYKEDVEVSIRLPITNRMT</sequence>
<accession>A0A4Y2UXW3</accession>
<reference evidence="1 2" key="1">
    <citation type="journal article" date="2019" name="Sci. Rep.">
        <title>Orb-weaving spider Araneus ventricosus genome elucidates the spidroin gene catalogue.</title>
        <authorList>
            <person name="Kono N."/>
            <person name="Nakamura H."/>
            <person name="Ohtoshi R."/>
            <person name="Moran D.A.P."/>
            <person name="Shinohara A."/>
            <person name="Yoshida Y."/>
            <person name="Fujiwara M."/>
            <person name="Mori M."/>
            <person name="Tomita M."/>
            <person name="Arakawa K."/>
        </authorList>
    </citation>
    <scope>NUCLEOTIDE SEQUENCE [LARGE SCALE GENOMIC DNA]</scope>
</reference>
<organism evidence="1 2">
    <name type="scientific">Araneus ventricosus</name>
    <name type="common">Orbweaver spider</name>
    <name type="synonym">Epeira ventricosa</name>
    <dbReference type="NCBI Taxonomy" id="182803"/>
    <lineage>
        <taxon>Eukaryota</taxon>
        <taxon>Metazoa</taxon>
        <taxon>Ecdysozoa</taxon>
        <taxon>Arthropoda</taxon>
        <taxon>Chelicerata</taxon>
        <taxon>Arachnida</taxon>
        <taxon>Araneae</taxon>
        <taxon>Araneomorphae</taxon>
        <taxon>Entelegynae</taxon>
        <taxon>Araneoidea</taxon>
        <taxon>Araneidae</taxon>
        <taxon>Araneus</taxon>
    </lineage>
</organism>
<dbReference type="EMBL" id="BGPR01041481">
    <property type="protein sequence ID" value="GBO17743.1"/>
    <property type="molecule type" value="Genomic_DNA"/>
</dbReference>
<comment type="caution">
    <text evidence="1">The sequence shown here is derived from an EMBL/GenBank/DDBJ whole genome shotgun (WGS) entry which is preliminary data.</text>
</comment>
<keyword evidence="2" id="KW-1185">Reference proteome</keyword>
<protein>
    <submittedName>
        <fullName evidence="1">Uncharacterized protein</fullName>
    </submittedName>
</protein>
<dbReference type="AlphaFoldDB" id="A0A4Y2UXW3"/>
<proteinExistence type="predicted"/>
<dbReference type="Proteomes" id="UP000499080">
    <property type="component" value="Unassembled WGS sequence"/>
</dbReference>
<evidence type="ECO:0000313" key="2">
    <source>
        <dbReference type="Proteomes" id="UP000499080"/>
    </source>
</evidence>
<name>A0A4Y2UXW3_ARAVE</name>
<evidence type="ECO:0000313" key="1">
    <source>
        <dbReference type="EMBL" id="GBO17743.1"/>
    </source>
</evidence>
<gene>
    <name evidence="1" type="ORF">AVEN_222149_1</name>
</gene>